<organism evidence="1">
    <name type="scientific">bioreactor metagenome</name>
    <dbReference type="NCBI Taxonomy" id="1076179"/>
    <lineage>
        <taxon>unclassified sequences</taxon>
        <taxon>metagenomes</taxon>
        <taxon>ecological metagenomes</taxon>
    </lineage>
</organism>
<dbReference type="EMBL" id="VSSQ01104015">
    <property type="protein sequence ID" value="MPN44696.1"/>
    <property type="molecule type" value="Genomic_DNA"/>
</dbReference>
<evidence type="ECO:0000313" key="1">
    <source>
        <dbReference type="EMBL" id="MPN44696.1"/>
    </source>
</evidence>
<comment type="caution">
    <text evidence="1">The sequence shown here is derived from an EMBL/GenBank/DDBJ whole genome shotgun (WGS) entry which is preliminary data.</text>
</comment>
<sequence>MEILITVLIVAFALYILVKSAKKKLKGGDCECGSCSSHCPMYEDKKEDKKDKC</sequence>
<proteinExistence type="predicted"/>
<evidence type="ECO:0008006" key="2">
    <source>
        <dbReference type="Google" id="ProtNLM"/>
    </source>
</evidence>
<protein>
    <recommendedName>
        <fullName evidence="2">FeoB-associated Cys-rich membrane protein</fullName>
    </recommendedName>
</protein>
<name>A0A645I1I2_9ZZZZ</name>
<dbReference type="Pfam" id="PF12669">
    <property type="entry name" value="FeoB_associated"/>
    <property type="match status" value="1"/>
</dbReference>
<reference evidence="1" key="1">
    <citation type="submission" date="2019-08" db="EMBL/GenBank/DDBJ databases">
        <authorList>
            <person name="Kucharzyk K."/>
            <person name="Murdoch R.W."/>
            <person name="Higgins S."/>
            <person name="Loffler F."/>
        </authorList>
    </citation>
    <scope>NUCLEOTIDE SEQUENCE</scope>
</reference>
<gene>
    <name evidence="1" type="ORF">SDC9_192261</name>
</gene>
<accession>A0A645I1I2</accession>
<dbReference type="AlphaFoldDB" id="A0A645I1I2"/>